<organism evidence="2">
    <name type="scientific">uncultured Thermomicrobiales bacterium</name>
    <dbReference type="NCBI Taxonomy" id="1645740"/>
    <lineage>
        <taxon>Bacteria</taxon>
        <taxon>Pseudomonadati</taxon>
        <taxon>Thermomicrobiota</taxon>
        <taxon>Thermomicrobia</taxon>
        <taxon>Thermomicrobiales</taxon>
        <taxon>environmental samples</taxon>
    </lineage>
</organism>
<feature type="compositionally biased region" description="Basic residues" evidence="1">
    <location>
        <begin position="289"/>
        <end position="308"/>
    </location>
</feature>
<feature type="compositionally biased region" description="Basic and acidic residues" evidence="1">
    <location>
        <begin position="357"/>
        <end position="369"/>
    </location>
</feature>
<feature type="compositionally biased region" description="Basic residues" evidence="1">
    <location>
        <begin position="88"/>
        <end position="97"/>
    </location>
</feature>
<feature type="compositionally biased region" description="Basic residues" evidence="1">
    <location>
        <begin position="411"/>
        <end position="428"/>
    </location>
</feature>
<feature type="compositionally biased region" description="Basic and acidic residues" evidence="1">
    <location>
        <begin position="265"/>
        <end position="280"/>
    </location>
</feature>
<name>A0A6J4VEG9_9BACT</name>
<feature type="compositionally biased region" description="Basic residues" evidence="1">
    <location>
        <begin position="385"/>
        <end position="399"/>
    </location>
</feature>
<accession>A0A6J4VEG9</accession>
<evidence type="ECO:0000256" key="1">
    <source>
        <dbReference type="SAM" id="MobiDB-lite"/>
    </source>
</evidence>
<feature type="non-terminal residue" evidence="2">
    <location>
        <position position="1"/>
    </location>
</feature>
<feature type="compositionally biased region" description="Low complexity" evidence="1">
    <location>
        <begin position="60"/>
        <end position="70"/>
    </location>
</feature>
<feature type="compositionally biased region" description="Basic residues" evidence="1">
    <location>
        <begin position="203"/>
        <end position="214"/>
    </location>
</feature>
<dbReference type="AlphaFoldDB" id="A0A6J4VEG9"/>
<gene>
    <name evidence="2" type="ORF">AVDCRST_MAG49-4060</name>
</gene>
<proteinExistence type="predicted"/>
<feature type="non-terminal residue" evidence="2">
    <location>
        <position position="436"/>
    </location>
</feature>
<reference evidence="2" key="1">
    <citation type="submission" date="2020-02" db="EMBL/GenBank/DDBJ databases">
        <authorList>
            <person name="Meier V. D."/>
        </authorList>
    </citation>
    <scope>NUCLEOTIDE SEQUENCE</scope>
    <source>
        <strain evidence="2">AVDCRST_MAG49</strain>
    </source>
</reference>
<protein>
    <submittedName>
        <fullName evidence="2">Uncharacterized protein</fullName>
    </submittedName>
</protein>
<feature type="region of interest" description="Disordered" evidence="1">
    <location>
        <begin position="1"/>
        <end position="436"/>
    </location>
</feature>
<dbReference type="EMBL" id="CADCWG010000295">
    <property type="protein sequence ID" value="CAA9574970.1"/>
    <property type="molecule type" value="Genomic_DNA"/>
</dbReference>
<feature type="compositionally biased region" description="Low complexity" evidence="1">
    <location>
        <begin position="113"/>
        <end position="125"/>
    </location>
</feature>
<feature type="compositionally biased region" description="Basic and acidic residues" evidence="1">
    <location>
        <begin position="221"/>
        <end position="258"/>
    </location>
</feature>
<feature type="compositionally biased region" description="Basic residues" evidence="1">
    <location>
        <begin position="328"/>
        <end position="356"/>
    </location>
</feature>
<evidence type="ECO:0000313" key="2">
    <source>
        <dbReference type="EMBL" id="CAA9574970.1"/>
    </source>
</evidence>
<sequence length="436" mass="47567">VGHRSRQEHHARASGGRRRCRQPPRAPGSAGRARAVDRSALPDRQPGLAPGRDRPPFPPGAALLRPAGRAPARRPGRPQRGDREPAGRRRPSRRLPRRAGPLVGRGDRDRRLPCCGRLRGRAAGAAGAGRGRRGADALADAAGPNHGGPPDLRGGAVRPESGNPLDHHPGAPPGDRRGAQHRLPRPPEPGRVVPAALPEPGGRAHRALLGHRRRGDAQGPRGERELPDRDAGPRRRRPERDVAAGHLPRDHPQPDRWSRQPAHGGRLEGDRRRDPADRRPGRAAAGARGRGRRPRGGRRRRQGGHRGRRDPDRPPGGSGPDPGDERRLQRRRVGRLRAGPLRRRRGPRPPPRRGRHRGPDAGAARDGDGPPRAPVRRRDRDRLVRRAGLGRRAGPHRQGRGGPSPLPGGPRARRARKCRRRPPLRPRRGPVDGEPL</sequence>
<feature type="compositionally biased region" description="Basic and acidic residues" evidence="1">
    <location>
        <begin position="165"/>
        <end position="178"/>
    </location>
</feature>